<comment type="caution">
    <text evidence="3">The sequence shown here is derived from an EMBL/GenBank/DDBJ whole genome shotgun (WGS) entry which is preliminary data.</text>
</comment>
<dbReference type="GO" id="GO:0004519">
    <property type="term" value="F:endonuclease activity"/>
    <property type="evidence" value="ECO:0007669"/>
    <property type="project" value="UniProtKB-KW"/>
</dbReference>
<evidence type="ECO:0000313" key="3">
    <source>
        <dbReference type="EMBL" id="RAL19885.1"/>
    </source>
</evidence>
<dbReference type="EMBL" id="PTPX01000001">
    <property type="protein sequence ID" value="RAL19885.1"/>
    <property type="molecule type" value="Genomic_DNA"/>
</dbReference>
<name>A0A328C1V3_9PAST</name>
<dbReference type="InterPro" id="IPR014833">
    <property type="entry name" value="TnsA_N"/>
</dbReference>
<keyword evidence="3" id="KW-0540">Nuclease</keyword>
<organism evidence="3 4">
    <name type="scientific">Glaesserella australis</name>
    <dbReference type="NCBI Taxonomy" id="2094024"/>
    <lineage>
        <taxon>Bacteria</taxon>
        <taxon>Pseudomonadati</taxon>
        <taxon>Pseudomonadota</taxon>
        <taxon>Gammaproteobacteria</taxon>
        <taxon>Pasteurellales</taxon>
        <taxon>Pasteurellaceae</taxon>
        <taxon>Glaesserella</taxon>
    </lineage>
</organism>
<keyword evidence="3" id="KW-0255">Endonuclease</keyword>
<feature type="domain" description="TnsA endonuclease N-terminal" evidence="2">
    <location>
        <begin position="50"/>
        <end position="128"/>
    </location>
</feature>
<keyword evidence="3" id="KW-0378">Hydrolase</keyword>
<keyword evidence="4" id="KW-1185">Reference proteome</keyword>
<evidence type="ECO:0000313" key="4">
    <source>
        <dbReference type="Proteomes" id="UP000248689"/>
    </source>
</evidence>
<dbReference type="Proteomes" id="UP000248689">
    <property type="component" value="Unassembled WGS sequence"/>
</dbReference>
<proteinExistence type="predicted"/>
<dbReference type="RefSeq" id="WP_111748927.1">
    <property type="nucleotide sequence ID" value="NZ_PTPX01000001.1"/>
</dbReference>
<dbReference type="InterPro" id="IPR014832">
    <property type="entry name" value="TnsA_C"/>
</dbReference>
<dbReference type="OrthoDB" id="881413at2"/>
<evidence type="ECO:0000259" key="2">
    <source>
        <dbReference type="Pfam" id="PF08722"/>
    </source>
</evidence>
<gene>
    <name evidence="3" type="ORF">C5N92_00480</name>
</gene>
<reference evidence="4" key="1">
    <citation type="submission" date="2018-02" db="EMBL/GenBank/DDBJ databases">
        <title>Glaesserella australis sp. nov., isolated from the lungs of pigs.</title>
        <authorList>
            <person name="Turni C."/>
            <person name="Christensen H."/>
        </authorList>
    </citation>
    <scope>NUCLEOTIDE SEQUENCE [LARGE SCALE GENOMIC DNA]</scope>
    <source>
        <strain evidence="4">HS4635</strain>
    </source>
</reference>
<feature type="domain" description="TnsA endonuclease C-terminal" evidence="1">
    <location>
        <begin position="131"/>
        <end position="204"/>
    </location>
</feature>
<dbReference type="AlphaFoldDB" id="A0A328C1V3"/>
<accession>A0A328C1V3</accession>
<dbReference type="Pfam" id="PF08722">
    <property type="entry name" value="Tn7_TnsA-like_N"/>
    <property type="match status" value="1"/>
</dbReference>
<protein>
    <submittedName>
        <fullName evidence="3">Heteromeric transposase endonuclease subunit TnsA</fullName>
    </submittedName>
</protein>
<sequence length="220" mass="26109">MKTEPTFQQVRKIKPTRLSVSGLLPFKDGVSIPYESTLERDLLLYFTYMPVVEEIISQPVRILFIKNGMTYPYTPDFFIRFNDGRPSLLIEVKPKSKWQEHWRDWKEKWKAAMAFSKKNECIFHIYDEDKIRHLALFNINAVQRYKRLQCDPEDIEAILTQVKLHGNTTIDFLLSRLFTGSLYRTKGLQIIYHLLATKQLTCNWFEPLSEFTEVWGYSND</sequence>
<evidence type="ECO:0000259" key="1">
    <source>
        <dbReference type="Pfam" id="PF08721"/>
    </source>
</evidence>
<dbReference type="Pfam" id="PF08721">
    <property type="entry name" value="Tn7_Tnp_TnsA_C"/>
    <property type="match status" value="1"/>
</dbReference>